<dbReference type="GO" id="GO:0003676">
    <property type="term" value="F:nucleic acid binding"/>
    <property type="evidence" value="ECO:0007669"/>
    <property type="project" value="InterPro"/>
</dbReference>
<sequence>MLMEETTEQYGHEQTEKSEYTIINIGNDPVMQSAIDVLSTLGSKHKVILKSRGNSIPNAVAVANIITEKMLKGNSKIQKINLDTVAAPGIGSMTSTIEIIINKI</sequence>
<protein>
    <recommendedName>
        <fullName evidence="1">DNA/RNA-binding protein Alba-like domain-containing protein</fullName>
    </recommendedName>
</protein>
<name>A0A2S2KS99_9ARCH</name>
<reference evidence="2 3" key="1">
    <citation type="submission" date="2018-05" db="EMBL/GenBank/DDBJ databases">
        <title>genome sequencing of Nitrosopumilus sp. NM25.</title>
        <authorList>
            <person name="Mori K."/>
            <person name="Nakagawa T."/>
        </authorList>
    </citation>
    <scope>NUCLEOTIDE SEQUENCE [LARGE SCALE GENOMIC DNA]</scope>
    <source>
        <strain evidence="2 3">NM25</strain>
    </source>
</reference>
<evidence type="ECO:0000313" key="2">
    <source>
        <dbReference type="EMBL" id="GBH34526.1"/>
    </source>
</evidence>
<dbReference type="InterPro" id="IPR036882">
    <property type="entry name" value="Alba-like_dom_sf"/>
</dbReference>
<comment type="caution">
    <text evidence="2">The sequence shown here is derived from an EMBL/GenBank/DDBJ whole genome shotgun (WGS) entry which is preliminary data.</text>
</comment>
<dbReference type="OrthoDB" id="10360at2157"/>
<feature type="domain" description="DNA/RNA-binding protein Alba-like" evidence="1">
    <location>
        <begin position="22"/>
        <end position="82"/>
    </location>
</feature>
<evidence type="ECO:0000259" key="1">
    <source>
        <dbReference type="Pfam" id="PF01918"/>
    </source>
</evidence>
<dbReference type="Pfam" id="PF01918">
    <property type="entry name" value="Alba"/>
    <property type="match status" value="1"/>
</dbReference>
<accession>A0A2S2KS99</accession>
<dbReference type="GeneID" id="76209182"/>
<organism evidence="2 3">
    <name type="scientific">Nitrosopumilus zosterae</name>
    <dbReference type="NCBI Taxonomy" id="718286"/>
    <lineage>
        <taxon>Archaea</taxon>
        <taxon>Nitrososphaerota</taxon>
        <taxon>Nitrososphaeria</taxon>
        <taxon>Nitrosopumilales</taxon>
        <taxon>Nitrosopumilaceae</taxon>
        <taxon>Nitrosopumilus</taxon>
    </lineage>
</organism>
<dbReference type="Gene3D" id="3.30.110.20">
    <property type="entry name" value="Alba-like domain"/>
    <property type="match status" value="1"/>
</dbReference>
<dbReference type="EMBL" id="BGKI01000007">
    <property type="protein sequence ID" value="GBH34526.1"/>
    <property type="molecule type" value="Genomic_DNA"/>
</dbReference>
<dbReference type="SUPFAM" id="SSF82704">
    <property type="entry name" value="AlbA-like"/>
    <property type="match status" value="1"/>
</dbReference>
<keyword evidence="3" id="KW-1185">Reference proteome</keyword>
<evidence type="ECO:0000313" key="3">
    <source>
        <dbReference type="Proteomes" id="UP000245829"/>
    </source>
</evidence>
<proteinExistence type="predicted"/>
<gene>
    <name evidence="2" type="ORF">NZNM25_13170</name>
</gene>
<dbReference type="Proteomes" id="UP000245829">
    <property type="component" value="Unassembled WGS sequence"/>
</dbReference>
<dbReference type="InterPro" id="IPR002775">
    <property type="entry name" value="DNA/RNA-bd_Alba-like"/>
</dbReference>
<dbReference type="RefSeq" id="WP_109877141.1">
    <property type="nucleotide sequence ID" value="NZ_AP026695.1"/>
</dbReference>
<dbReference type="AlphaFoldDB" id="A0A2S2KS99"/>